<evidence type="ECO:0000256" key="5">
    <source>
        <dbReference type="ARBA" id="ARBA00023136"/>
    </source>
</evidence>
<dbReference type="Proteomes" id="UP001165079">
    <property type="component" value="Unassembled WGS sequence"/>
</dbReference>
<reference evidence="7" key="1">
    <citation type="submission" date="2023-03" db="EMBL/GenBank/DDBJ databases">
        <title>Actinorhabdospora filicis NBRC 111898.</title>
        <authorList>
            <person name="Ichikawa N."/>
            <person name="Sato H."/>
            <person name="Tonouchi N."/>
        </authorList>
    </citation>
    <scope>NUCLEOTIDE SEQUENCE</scope>
    <source>
        <strain evidence="7">NBRC 111898</strain>
    </source>
</reference>
<evidence type="ECO:0000313" key="8">
    <source>
        <dbReference type="Proteomes" id="UP001165079"/>
    </source>
</evidence>
<feature type="transmembrane region" description="Helical" evidence="6">
    <location>
        <begin position="222"/>
        <end position="245"/>
    </location>
</feature>
<dbReference type="InterPro" id="IPR036259">
    <property type="entry name" value="MFS_trans_sf"/>
</dbReference>
<comment type="subcellular location">
    <subcellularLocation>
        <location evidence="1">Cell membrane</location>
        <topology evidence="1">Multi-pass membrane protein</topology>
    </subcellularLocation>
</comment>
<dbReference type="EMBL" id="BSTX01000006">
    <property type="protein sequence ID" value="GLZ81487.1"/>
    <property type="molecule type" value="Genomic_DNA"/>
</dbReference>
<dbReference type="SUPFAM" id="SSF103473">
    <property type="entry name" value="MFS general substrate transporter"/>
    <property type="match status" value="1"/>
</dbReference>
<dbReference type="AlphaFoldDB" id="A0A9W6W6F7"/>
<feature type="transmembrane region" description="Helical" evidence="6">
    <location>
        <begin position="29"/>
        <end position="47"/>
    </location>
</feature>
<feature type="transmembrane region" description="Helical" evidence="6">
    <location>
        <begin position="159"/>
        <end position="182"/>
    </location>
</feature>
<sequence>MTFKDRVGLGRDFNLLWAGQSVSLIGDKINLFVVPTLMIVALQASAFQVGLVSMAQYVAIPVLSLVAGVLVDRWNLRWTLIACDLIRFAAIALIPLAYWLDFLSVPLIFFSVAAVSATSVFFNLAYTATISSIVPVHDRVKAISNLETSRTTSEVVGPAIASGLYALIGVWSLVVDMVTYLVSAAGLRAMRPYGTDKPPAQPMWSRLKQGIRLNWDDRVLRGTLLATLLANIGGPIFVTVTPMLAYRGLGLSVRTFGVVMSVAAVFAVIGALTARKVAAKAGPARMAPWSVFLHSVVGLGILAAPMLPAAYVLGATLSLYGVFMVWYNVSASGVRQERVKPEDQAVSHAAFRTATWGIIPVSVFAGGLMVQLMTPHLGDLGATRLTMVIGTLIGTLFAALPMVGTHALLKREKEAAAEAEAVPA</sequence>
<feature type="transmembrane region" description="Helical" evidence="6">
    <location>
        <begin position="385"/>
        <end position="403"/>
    </location>
</feature>
<feature type="transmembrane region" description="Helical" evidence="6">
    <location>
        <begin position="77"/>
        <end position="100"/>
    </location>
</feature>
<organism evidence="7 8">
    <name type="scientific">Actinorhabdospora filicis</name>
    <dbReference type="NCBI Taxonomy" id="1785913"/>
    <lineage>
        <taxon>Bacteria</taxon>
        <taxon>Bacillati</taxon>
        <taxon>Actinomycetota</taxon>
        <taxon>Actinomycetes</taxon>
        <taxon>Micromonosporales</taxon>
        <taxon>Micromonosporaceae</taxon>
        <taxon>Actinorhabdospora</taxon>
    </lineage>
</organism>
<feature type="transmembrane region" description="Helical" evidence="6">
    <location>
        <begin position="286"/>
        <end position="304"/>
    </location>
</feature>
<evidence type="ECO:0000256" key="1">
    <source>
        <dbReference type="ARBA" id="ARBA00004651"/>
    </source>
</evidence>
<name>A0A9W6W6F7_9ACTN</name>
<accession>A0A9W6W6F7</accession>
<protein>
    <submittedName>
        <fullName evidence="7">MFS transporter</fullName>
    </submittedName>
</protein>
<keyword evidence="2" id="KW-1003">Cell membrane</keyword>
<gene>
    <name evidence="7" type="ORF">Afil01_62940</name>
</gene>
<evidence type="ECO:0000313" key="7">
    <source>
        <dbReference type="EMBL" id="GLZ81487.1"/>
    </source>
</evidence>
<feature type="transmembrane region" description="Helical" evidence="6">
    <location>
        <begin position="107"/>
        <end position="126"/>
    </location>
</feature>
<dbReference type="GO" id="GO:0022857">
    <property type="term" value="F:transmembrane transporter activity"/>
    <property type="evidence" value="ECO:0007669"/>
    <property type="project" value="InterPro"/>
</dbReference>
<keyword evidence="4 6" id="KW-1133">Transmembrane helix</keyword>
<evidence type="ECO:0000256" key="3">
    <source>
        <dbReference type="ARBA" id="ARBA00022692"/>
    </source>
</evidence>
<dbReference type="GO" id="GO:0005886">
    <property type="term" value="C:plasma membrane"/>
    <property type="evidence" value="ECO:0007669"/>
    <property type="project" value="UniProtKB-SubCell"/>
</dbReference>
<dbReference type="PANTHER" id="PTHR23513:SF6">
    <property type="entry name" value="MAJOR FACILITATOR SUPERFAMILY ASSOCIATED DOMAIN-CONTAINING PROTEIN"/>
    <property type="match status" value="1"/>
</dbReference>
<dbReference type="Pfam" id="PF07690">
    <property type="entry name" value="MFS_1"/>
    <property type="match status" value="1"/>
</dbReference>
<proteinExistence type="predicted"/>
<dbReference type="PANTHER" id="PTHR23513">
    <property type="entry name" value="INTEGRAL MEMBRANE EFFLUX PROTEIN-RELATED"/>
    <property type="match status" value="1"/>
</dbReference>
<dbReference type="InterPro" id="IPR011701">
    <property type="entry name" value="MFS"/>
</dbReference>
<feature type="transmembrane region" description="Helical" evidence="6">
    <location>
        <begin position="350"/>
        <end position="373"/>
    </location>
</feature>
<evidence type="ECO:0000256" key="4">
    <source>
        <dbReference type="ARBA" id="ARBA00022989"/>
    </source>
</evidence>
<keyword evidence="8" id="KW-1185">Reference proteome</keyword>
<comment type="caution">
    <text evidence="7">The sequence shown here is derived from an EMBL/GenBank/DDBJ whole genome shotgun (WGS) entry which is preliminary data.</text>
</comment>
<evidence type="ECO:0000256" key="6">
    <source>
        <dbReference type="SAM" id="Phobius"/>
    </source>
</evidence>
<dbReference type="RefSeq" id="WP_285666967.1">
    <property type="nucleotide sequence ID" value="NZ_BSTX01000006.1"/>
</dbReference>
<dbReference type="Gene3D" id="1.20.1250.20">
    <property type="entry name" value="MFS general substrate transporter like domains"/>
    <property type="match status" value="1"/>
</dbReference>
<dbReference type="CDD" id="cd06173">
    <property type="entry name" value="MFS_MefA_like"/>
    <property type="match status" value="1"/>
</dbReference>
<feature type="transmembrane region" description="Helical" evidence="6">
    <location>
        <begin position="251"/>
        <end position="274"/>
    </location>
</feature>
<evidence type="ECO:0000256" key="2">
    <source>
        <dbReference type="ARBA" id="ARBA00022475"/>
    </source>
</evidence>
<keyword evidence="3 6" id="KW-0812">Transmembrane</keyword>
<keyword evidence="5 6" id="KW-0472">Membrane</keyword>
<feature type="transmembrane region" description="Helical" evidence="6">
    <location>
        <begin position="310"/>
        <end position="329"/>
    </location>
</feature>
<feature type="transmembrane region" description="Helical" evidence="6">
    <location>
        <begin position="54"/>
        <end position="71"/>
    </location>
</feature>